<accession>A0A2P2JDF0</accession>
<dbReference type="AlphaFoldDB" id="A0A2P2JDF0"/>
<dbReference type="EMBL" id="GGEC01011021">
    <property type="protein sequence ID" value="MBW91504.1"/>
    <property type="molecule type" value="Transcribed_RNA"/>
</dbReference>
<name>A0A2P2JDF0_RHIMU</name>
<sequence>MVGWLLSARSYGEVCRRRSESVTGHLQVRRSCTFLLSMTASWTGRSLSGCLGSQLVK</sequence>
<organism evidence="1">
    <name type="scientific">Rhizophora mucronata</name>
    <name type="common">Asiatic mangrove</name>
    <dbReference type="NCBI Taxonomy" id="61149"/>
    <lineage>
        <taxon>Eukaryota</taxon>
        <taxon>Viridiplantae</taxon>
        <taxon>Streptophyta</taxon>
        <taxon>Embryophyta</taxon>
        <taxon>Tracheophyta</taxon>
        <taxon>Spermatophyta</taxon>
        <taxon>Magnoliopsida</taxon>
        <taxon>eudicotyledons</taxon>
        <taxon>Gunneridae</taxon>
        <taxon>Pentapetalae</taxon>
        <taxon>rosids</taxon>
        <taxon>fabids</taxon>
        <taxon>Malpighiales</taxon>
        <taxon>Rhizophoraceae</taxon>
        <taxon>Rhizophora</taxon>
    </lineage>
</organism>
<proteinExistence type="predicted"/>
<reference evidence="1" key="1">
    <citation type="submission" date="2018-02" db="EMBL/GenBank/DDBJ databases">
        <title>Rhizophora mucronata_Transcriptome.</title>
        <authorList>
            <person name="Meera S.P."/>
            <person name="Sreeshan A."/>
            <person name="Augustine A."/>
        </authorList>
    </citation>
    <scope>NUCLEOTIDE SEQUENCE</scope>
    <source>
        <tissue evidence="1">Leaf</tissue>
    </source>
</reference>
<protein>
    <submittedName>
        <fullName evidence="1">Uncharacterized protein</fullName>
    </submittedName>
</protein>
<evidence type="ECO:0000313" key="1">
    <source>
        <dbReference type="EMBL" id="MBW91504.1"/>
    </source>
</evidence>